<protein>
    <recommendedName>
        <fullName evidence="8">Major facilitator superfamily (MFS) profile domain-containing protein</fullName>
    </recommendedName>
</protein>
<evidence type="ECO:0000256" key="7">
    <source>
        <dbReference type="SAM" id="Phobius"/>
    </source>
</evidence>
<feature type="transmembrane region" description="Helical" evidence="7">
    <location>
        <begin position="116"/>
        <end position="140"/>
    </location>
</feature>
<dbReference type="PROSITE" id="PS50850">
    <property type="entry name" value="MFS"/>
    <property type="match status" value="1"/>
</dbReference>
<dbReference type="InterPro" id="IPR036259">
    <property type="entry name" value="MFS_trans_sf"/>
</dbReference>
<evidence type="ECO:0000259" key="8">
    <source>
        <dbReference type="PROSITE" id="PS50850"/>
    </source>
</evidence>
<proteinExistence type="predicted"/>
<feature type="transmembrane region" description="Helical" evidence="7">
    <location>
        <begin position="426"/>
        <end position="446"/>
    </location>
</feature>
<feature type="domain" description="Major facilitator superfamily (MFS) profile" evidence="8">
    <location>
        <begin position="114"/>
        <end position="571"/>
    </location>
</feature>
<dbReference type="GO" id="GO:0016020">
    <property type="term" value="C:membrane"/>
    <property type="evidence" value="ECO:0007669"/>
    <property type="project" value="UniProtKB-SubCell"/>
</dbReference>
<dbReference type="Pfam" id="PF07690">
    <property type="entry name" value="MFS_1"/>
    <property type="match status" value="1"/>
</dbReference>
<dbReference type="GO" id="GO:0022857">
    <property type="term" value="F:transmembrane transporter activity"/>
    <property type="evidence" value="ECO:0007669"/>
    <property type="project" value="InterPro"/>
</dbReference>
<dbReference type="InterPro" id="IPR011701">
    <property type="entry name" value="MFS"/>
</dbReference>
<evidence type="ECO:0000256" key="4">
    <source>
        <dbReference type="ARBA" id="ARBA00022989"/>
    </source>
</evidence>
<dbReference type="SUPFAM" id="SSF103473">
    <property type="entry name" value="MFS general substrate transporter"/>
    <property type="match status" value="1"/>
</dbReference>
<keyword evidence="10" id="KW-1185">Reference proteome</keyword>
<evidence type="ECO:0000313" key="10">
    <source>
        <dbReference type="Proteomes" id="UP000603453"/>
    </source>
</evidence>
<feature type="transmembrane region" description="Helical" evidence="7">
    <location>
        <begin position="466"/>
        <end position="496"/>
    </location>
</feature>
<keyword evidence="4 7" id="KW-1133">Transmembrane helix</keyword>
<name>A0A8H7RH66_9FUNG</name>
<evidence type="ECO:0000256" key="6">
    <source>
        <dbReference type="SAM" id="MobiDB-lite"/>
    </source>
</evidence>
<reference evidence="9" key="1">
    <citation type="submission" date="2020-12" db="EMBL/GenBank/DDBJ databases">
        <title>Metabolic potential, ecology and presence of endohyphal bacteria is reflected in genomic diversity of Mucoromycotina.</title>
        <authorList>
            <person name="Muszewska A."/>
            <person name="Okrasinska A."/>
            <person name="Steczkiewicz K."/>
            <person name="Drgas O."/>
            <person name="Orlowska M."/>
            <person name="Perlinska-Lenart U."/>
            <person name="Aleksandrzak-Piekarczyk T."/>
            <person name="Szatraj K."/>
            <person name="Zielenkiewicz U."/>
            <person name="Pilsyk S."/>
            <person name="Malc E."/>
            <person name="Mieczkowski P."/>
            <person name="Kruszewska J.S."/>
            <person name="Biernat P."/>
            <person name="Pawlowska J."/>
        </authorList>
    </citation>
    <scope>NUCLEOTIDE SEQUENCE</scope>
    <source>
        <strain evidence="9">WA0000017839</strain>
    </source>
</reference>
<feature type="transmembrane region" description="Helical" evidence="7">
    <location>
        <begin position="388"/>
        <end position="414"/>
    </location>
</feature>
<dbReference type="Gene3D" id="1.20.1250.20">
    <property type="entry name" value="MFS general substrate transporter like domains"/>
    <property type="match status" value="1"/>
</dbReference>
<evidence type="ECO:0000313" key="9">
    <source>
        <dbReference type="EMBL" id="KAG2210445.1"/>
    </source>
</evidence>
<comment type="subcellular location">
    <subcellularLocation>
        <location evidence="1">Membrane</location>
        <topology evidence="1">Multi-pass membrane protein</topology>
    </subcellularLocation>
</comment>
<organism evidence="9 10">
    <name type="scientific">Mucor saturninus</name>
    <dbReference type="NCBI Taxonomy" id="64648"/>
    <lineage>
        <taxon>Eukaryota</taxon>
        <taxon>Fungi</taxon>
        <taxon>Fungi incertae sedis</taxon>
        <taxon>Mucoromycota</taxon>
        <taxon>Mucoromycotina</taxon>
        <taxon>Mucoromycetes</taxon>
        <taxon>Mucorales</taxon>
        <taxon>Mucorineae</taxon>
        <taxon>Mucoraceae</taxon>
        <taxon>Mucor</taxon>
    </lineage>
</organism>
<feature type="transmembrane region" description="Helical" evidence="7">
    <location>
        <begin position="284"/>
        <end position="308"/>
    </location>
</feature>
<dbReference type="AlphaFoldDB" id="A0A8H7RH66"/>
<comment type="caution">
    <text evidence="9">The sequence shown here is derived from an EMBL/GenBank/DDBJ whole genome shotgun (WGS) entry which is preliminary data.</text>
</comment>
<feature type="transmembrane region" description="Helical" evidence="7">
    <location>
        <begin position="152"/>
        <end position="174"/>
    </location>
</feature>
<keyword evidence="3 7" id="KW-0812">Transmembrane</keyword>
<gene>
    <name evidence="9" type="ORF">INT47_002387</name>
</gene>
<evidence type="ECO:0000256" key="2">
    <source>
        <dbReference type="ARBA" id="ARBA00022448"/>
    </source>
</evidence>
<dbReference type="PANTHER" id="PTHR23504:SF15">
    <property type="entry name" value="MAJOR FACILITATOR SUPERFAMILY (MFS) PROFILE DOMAIN-CONTAINING PROTEIN"/>
    <property type="match status" value="1"/>
</dbReference>
<dbReference type="CDD" id="cd17330">
    <property type="entry name" value="MFS_SLC46_TetA_like"/>
    <property type="match status" value="1"/>
</dbReference>
<evidence type="ECO:0000256" key="5">
    <source>
        <dbReference type="ARBA" id="ARBA00023136"/>
    </source>
</evidence>
<feature type="region of interest" description="Disordered" evidence="6">
    <location>
        <begin position="64"/>
        <end position="85"/>
    </location>
</feature>
<dbReference type="InterPro" id="IPR020846">
    <property type="entry name" value="MFS_dom"/>
</dbReference>
<keyword evidence="5 7" id="KW-0472">Membrane</keyword>
<evidence type="ECO:0000256" key="3">
    <source>
        <dbReference type="ARBA" id="ARBA00022692"/>
    </source>
</evidence>
<feature type="compositionally biased region" description="Polar residues" evidence="6">
    <location>
        <begin position="67"/>
        <end position="80"/>
    </location>
</feature>
<dbReference type="Proteomes" id="UP000603453">
    <property type="component" value="Unassembled WGS sequence"/>
</dbReference>
<sequence length="579" mass="64119">MINAPDPVSSSYTESISSELHRRMEEDELHHNQQSAHSNLSNLNYDHRIPIGTDKSSLEISDHVMTRTPTNSNGGPSTYYDSIGEENSMYSQDGSDYENGEDDKVKITPLPRVQMIVISILLFSEPLTSTILFPFIYSMLKDFHLSDDEKEIGSYAGWITSVFFIAQFSTAIVWGKISDRYGRRPVLLTGLIGNSISTCLFGLSKNLWWAIGARALCGIMNGNSGVARSTVSEITDNTNKAKAFSVFSVMWNTGMIGPTLGGYLSKPAENFPELFGNCQFLKDYPYFLPCFVSACGSMIGFTIGYFYLEESNPNVIASKKWDKDRLDSERTALLKNDAEVSNKKILPRSGSIRNITKTSIVIIIVNSVFGFHAMVFDEILPLYFTAPTYAGGLGISLTEFAQTLAILGVAQLIFQFGVYPKMTQRFNILVLVRVALFMFVIVYTLFPELSTLRGWSGARFTSAVGISWIIRIGYLSLLLTRFFGNCMAFTGLNIMVSTSATSDILGTVNGISQSSMALVRALAPTLGGTLWSYSLKDGNRYPFDHHLVYYLIAVISLISFIQSFSIPDSVSLGGRKKSR</sequence>
<feature type="transmembrane region" description="Helical" evidence="7">
    <location>
        <begin position="243"/>
        <end position="264"/>
    </location>
</feature>
<dbReference type="OrthoDB" id="419616at2759"/>
<feature type="transmembrane region" description="Helical" evidence="7">
    <location>
        <begin position="547"/>
        <end position="567"/>
    </location>
</feature>
<dbReference type="PRINTS" id="PR01035">
    <property type="entry name" value="TCRTETA"/>
</dbReference>
<feature type="transmembrane region" description="Helical" evidence="7">
    <location>
        <begin position="517"/>
        <end position="535"/>
    </location>
</feature>
<dbReference type="EMBL" id="JAEPRD010000011">
    <property type="protein sequence ID" value="KAG2210445.1"/>
    <property type="molecule type" value="Genomic_DNA"/>
</dbReference>
<keyword evidence="2" id="KW-0813">Transport</keyword>
<dbReference type="PANTHER" id="PTHR23504">
    <property type="entry name" value="MAJOR FACILITATOR SUPERFAMILY DOMAIN-CONTAINING PROTEIN 10"/>
    <property type="match status" value="1"/>
</dbReference>
<accession>A0A8H7RH66</accession>
<dbReference type="InterPro" id="IPR001958">
    <property type="entry name" value="Tet-R_TetA/multi-R_MdtG-like"/>
</dbReference>
<feature type="transmembrane region" description="Helical" evidence="7">
    <location>
        <begin position="358"/>
        <end position="376"/>
    </location>
</feature>
<evidence type="ECO:0000256" key="1">
    <source>
        <dbReference type="ARBA" id="ARBA00004141"/>
    </source>
</evidence>